<dbReference type="EMBL" id="BMNT01000022">
    <property type="protein sequence ID" value="GGK94206.1"/>
    <property type="molecule type" value="Genomic_DNA"/>
</dbReference>
<evidence type="ECO:0000313" key="2">
    <source>
        <dbReference type="Proteomes" id="UP000645217"/>
    </source>
</evidence>
<sequence length="66" mass="6923">MALTADPGGDEDVLRSDLADLSDLDLAEVMRLPETALVHALRRLLSGLDGSGDTYFLGHNSSLPGA</sequence>
<accession>A0A917VKI3</accession>
<reference evidence="1" key="1">
    <citation type="journal article" date="2014" name="Int. J. Syst. Evol. Microbiol.">
        <title>Complete genome sequence of Corynebacterium casei LMG S-19264T (=DSM 44701T), isolated from a smear-ripened cheese.</title>
        <authorList>
            <consortium name="US DOE Joint Genome Institute (JGI-PGF)"/>
            <person name="Walter F."/>
            <person name="Albersmeier A."/>
            <person name="Kalinowski J."/>
            <person name="Ruckert C."/>
        </authorList>
    </citation>
    <scope>NUCLEOTIDE SEQUENCE</scope>
    <source>
        <strain evidence="1">JCM 13064</strain>
    </source>
</reference>
<gene>
    <name evidence="1" type="ORF">GCM10007964_40810</name>
</gene>
<dbReference type="AlphaFoldDB" id="A0A917VKI3"/>
<dbReference type="InterPro" id="IPR026334">
    <property type="entry name" value="FxSxx-COOH"/>
</dbReference>
<keyword evidence="2" id="KW-1185">Reference proteome</keyword>
<protein>
    <recommendedName>
        <fullName evidence="3">FXSXX-COOH protein</fullName>
    </recommendedName>
</protein>
<organism evidence="1 2">
    <name type="scientific">Sphaerisporangium melleum</name>
    <dbReference type="NCBI Taxonomy" id="321316"/>
    <lineage>
        <taxon>Bacteria</taxon>
        <taxon>Bacillati</taxon>
        <taxon>Actinomycetota</taxon>
        <taxon>Actinomycetes</taxon>
        <taxon>Streptosporangiales</taxon>
        <taxon>Streptosporangiaceae</taxon>
        <taxon>Sphaerisporangium</taxon>
    </lineage>
</organism>
<proteinExistence type="predicted"/>
<evidence type="ECO:0000313" key="1">
    <source>
        <dbReference type="EMBL" id="GGK94206.1"/>
    </source>
</evidence>
<dbReference type="Proteomes" id="UP000645217">
    <property type="component" value="Unassembled WGS sequence"/>
</dbReference>
<dbReference type="NCBIfam" id="TIGR04268">
    <property type="entry name" value="FxSxx-COOH"/>
    <property type="match status" value="1"/>
</dbReference>
<dbReference type="RefSeq" id="WP_189164626.1">
    <property type="nucleotide sequence ID" value="NZ_BMNT01000022.1"/>
</dbReference>
<evidence type="ECO:0008006" key="3">
    <source>
        <dbReference type="Google" id="ProtNLM"/>
    </source>
</evidence>
<reference evidence="1" key="2">
    <citation type="submission" date="2020-09" db="EMBL/GenBank/DDBJ databases">
        <authorList>
            <person name="Sun Q."/>
            <person name="Ohkuma M."/>
        </authorList>
    </citation>
    <scope>NUCLEOTIDE SEQUENCE</scope>
    <source>
        <strain evidence="1">JCM 13064</strain>
    </source>
</reference>
<comment type="caution">
    <text evidence="1">The sequence shown here is derived from an EMBL/GenBank/DDBJ whole genome shotgun (WGS) entry which is preliminary data.</text>
</comment>
<name>A0A917VKI3_9ACTN</name>